<dbReference type="PANTHER" id="PTHR45751">
    <property type="entry name" value="COPINE FAMILY PROTEIN 1"/>
    <property type="match status" value="1"/>
</dbReference>
<dbReference type="GO" id="GO:0005634">
    <property type="term" value="C:nucleus"/>
    <property type="evidence" value="ECO:0007669"/>
    <property type="project" value="TreeGrafter"/>
</dbReference>
<protein>
    <recommendedName>
        <fullName evidence="1">Copine C-terminal domain-containing protein</fullName>
    </recommendedName>
</protein>
<dbReference type="InterPro" id="IPR010734">
    <property type="entry name" value="Copine_C"/>
</dbReference>
<keyword evidence="3" id="KW-1185">Reference proteome</keyword>
<dbReference type="Pfam" id="PF07002">
    <property type="entry name" value="Copine"/>
    <property type="match status" value="1"/>
</dbReference>
<accession>A0A388LFM5</accession>
<dbReference type="AlphaFoldDB" id="A0A388LFM5"/>
<dbReference type="SUPFAM" id="SSF53300">
    <property type="entry name" value="vWA-like"/>
    <property type="match status" value="1"/>
</dbReference>
<dbReference type="Gramene" id="GBG80992">
    <property type="protein sequence ID" value="GBG80992"/>
    <property type="gene ID" value="CBR_g31548"/>
</dbReference>
<dbReference type="PANTHER" id="PTHR45751:SF51">
    <property type="entry name" value="OS06G0608800 PROTEIN"/>
    <property type="match status" value="1"/>
</dbReference>
<reference evidence="2 3" key="1">
    <citation type="journal article" date="2018" name="Cell">
        <title>The Chara Genome: Secondary Complexity and Implications for Plant Terrestrialization.</title>
        <authorList>
            <person name="Nishiyama T."/>
            <person name="Sakayama H."/>
            <person name="Vries J.D."/>
            <person name="Buschmann H."/>
            <person name="Saint-Marcoux D."/>
            <person name="Ullrich K.K."/>
            <person name="Haas F.B."/>
            <person name="Vanderstraeten L."/>
            <person name="Becker D."/>
            <person name="Lang D."/>
            <person name="Vosolsobe S."/>
            <person name="Rombauts S."/>
            <person name="Wilhelmsson P.K.I."/>
            <person name="Janitza P."/>
            <person name="Kern R."/>
            <person name="Heyl A."/>
            <person name="Rumpler F."/>
            <person name="Villalobos L.I.A.C."/>
            <person name="Clay J.M."/>
            <person name="Skokan R."/>
            <person name="Toyoda A."/>
            <person name="Suzuki Y."/>
            <person name="Kagoshima H."/>
            <person name="Schijlen E."/>
            <person name="Tajeshwar N."/>
            <person name="Catarino B."/>
            <person name="Hetherington A.J."/>
            <person name="Saltykova A."/>
            <person name="Bonnot C."/>
            <person name="Breuninger H."/>
            <person name="Symeonidi A."/>
            <person name="Radhakrishnan G.V."/>
            <person name="Van Nieuwerburgh F."/>
            <person name="Deforce D."/>
            <person name="Chang C."/>
            <person name="Karol K.G."/>
            <person name="Hedrich R."/>
            <person name="Ulvskov P."/>
            <person name="Glockner G."/>
            <person name="Delwiche C.F."/>
            <person name="Petrasek J."/>
            <person name="Van de Peer Y."/>
            <person name="Friml J."/>
            <person name="Beilby M."/>
            <person name="Dolan L."/>
            <person name="Kohara Y."/>
            <person name="Sugano S."/>
            <person name="Fujiyama A."/>
            <person name="Delaux P.-M."/>
            <person name="Quint M."/>
            <person name="TheiBen G."/>
            <person name="Hagemann M."/>
            <person name="Harholt J."/>
            <person name="Dunand C."/>
            <person name="Zachgo S."/>
            <person name="Langdale J."/>
            <person name="Maumus F."/>
            <person name="Straeten D.V.D."/>
            <person name="Gould S.B."/>
            <person name="Rensing S.A."/>
        </authorList>
    </citation>
    <scope>NUCLEOTIDE SEQUENCE [LARGE SCALE GENOMIC DNA]</scope>
    <source>
        <strain evidence="2 3">S276</strain>
    </source>
</reference>
<organism evidence="2 3">
    <name type="scientific">Chara braunii</name>
    <name type="common">Braun's stonewort</name>
    <dbReference type="NCBI Taxonomy" id="69332"/>
    <lineage>
        <taxon>Eukaryota</taxon>
        <taxon>Viridiplantae</taxon>
        <taxon>Streptophyta</taxon>
        <taxon>Charophyceae</taxon>
        <taxon>Charales</taxon>
        <taxon>Characeae</taxon>
        <taxon>Chara</taxon>
    </lineage>
</organism>
<feature type="domain" description="Copine C-terminal" evidence="1">
    <location>
        <begin position="90"/>
        <end position="297"/>
    </location>
</feature>
<dbReference type="GO" id="GO:0016567">
    <property type="term" value="P:protein ubiquitination"/>
    <property type="evidence" value="ECO:0007669"/>
    <property type="project" value="TreeGrafter"/>
</dbReference>
<proteinExistence type="predicted"/>
<dbReference type="STRING" id="69332.A0A388LFM5"/>
<dbReference type="GO" id="GO:0004842">
    <property type="term" value="F:ubiquitin-protein transferase activity"/>
    <property type="evidence" value="ECO:0007669"/>
    <property type="project" value="TreeGrafter"/>
</dbReference>
<dbReference type="Proteomes" id="UP000265515">
    <property type="component" value="Unassembled WGS sequence"/>
</dbReference>
<dbReference type="InterPro" id="IPR036465">
    <property type="entry name" value="vWFA_dom_sf"/>
</dbReference>
<dbReference type="InterPro" id="IPR052079">
    <property type="entry name" value="E3_ligase/Copine_domain"/>
</dbReference>
<evidence type="ECO:0000259" key="1">
    <source>
        <dbReference type="Pfam" id="PF07002"/>
    </source>
</evidence>
<gene>
    <name evidence="2" type="ORF">CBR_g31548</name>
</gene>
<dbReference type="OMA" id="NEWSGEK"/>
<sequence length="339" mass="37704">MANLRKEKRVRFQDSVEVSDGSRQLVREKGKEREVERPSPYSIAVTNRRKERSIIDQLSAFGITADNLVIALDFAVDNRTAGMSSFGGDCLHAVHKGIPNQYMLSMAIVGHAMSNLSVGRAGRPVFLGFSAADRDVFSLGSGEGCVRYDMHSGLRRYKQIAPYVPLGKPSSYAAPIEAAIEIVEKGGFYLLVVFTCGRNEEMWTTVTALKKASKYPLSIVFVGVGDGQWRFFQDLRMCLGLDDTPEARTALSNTSFVNFRDILAMPRVLREKEVRLSSACLHDLPDQYESFVQRGIITAQRCKCRRDSCILLPPDNVLRAEAARRLSCAEPVMAYGPYS</sequence>
<comment type="caution">
    <text evidence="2">The sequence shown here is derived from an EMBL/GenBank/DDBJ whole genome shotgun (WGS) entry which is preliminary data.</text>
</comment>
<evidence type="ECO:0000313" key="3">
    <source>
        <dbReference type="Proteomes" id="UP000265515"/>
    </source>
</evidence>
<dbReference type="EMBL" id="BFEA01000362">
    <property type="protein sequence ID" value="GBG80992.1"/>
    <property type="molecule type" value="Genomic_DNA"/>
</dbReference>
<evidence type="ECO:0000313" key="2">
    <source>
        <dbReference type="EMBL" id="GBG80992.1"/>
    </source>
</evidence>
<name>A0A388LFM5_CHABU</name>